<protein>
    <submittedName>
        <fullName evidence="3">Enoyl-CoA hydratase-related protein</fullName>
    </submittedName>
</protein>
<dbReference type="CDD" id="cd06558">
    <property type="entry name" value="crotonase-like"/>
    <property type="match status" value="1"/>
</dbReference>
<sequence length="252" mass="25818">MGSIDVSRDGSDGAVATVTLNRPDRLNALDEATRVELADRLAALARDRDVGAIVLTGAGRAFCVGQDLAAVDELDDAHDTVDRTYNPLVRLLAGMDTPVVAAVNGAAVGAGMGLALACDVVLLGRGASLSCAFGRMALVPDSGVAWALARQVGHQRAFDLARTGRRVDADEALALGLATRVVDDAELAGAAASEAAALAAGPAKALALTKRLLRAAADLPLEQVLDREALGQGVAAQHDDHVARRTAFLSKS</sequence>
<comment type="caution">
    <text evidence="3">The sequence shown here is derived from an EMBL/GenBank/DDBJ whole genome shotgun (WGS) entry which is preliminary data.</text>
</comment>
<reference evidence="3 4" key="1">
    <citation type="submission" date="2024-03" db="EMBL/GenBank/DDBJ databases">
        <title>Actinomycetospora sp. OC33-EN07, a novel actinomycete isolated from wild orchid (Aerides multiflora).</title>
        <authorList>
            <person name="Suriyachadkun C."/>
        </authorList>
    </citation>
    <scope>NUCLEOTIDE SEQUENCE [LARGE SCALE GENOMIC DNA]</scope>
    <source>
        <strain evidence="3 4">OC33-EN07</strain>
    </source>
</reference>
<organism evidence="3 4">
    <name type="scientific">Actinomycetospora flava</name>
    <dbReference type="NCBI Taxonomy" id="3129232"/>
    <lineage>
        <taxon>Bacteria</taxon>
        <taxon>Bacillati</taxon>
        <taxon>Actinomycetota</taxon>
        <taxon>Actinomycetes</taxon>
        <taxon>Pseudonocardiales</taxon>
        <taxon>Pseudonocardiaceae</taxon>
        <taxon>Actinomycetospora</taxon>
    </lineage>
</organism>
<keyword evidence="4" id="KW-1185">Reference proteome</keyword>
<dbReference type="RefSeq" id="WP_337705362.1">
    <property type="nucleotide sequence ID" value="NZ_JBBEGM010000010.1"/>
</dbReference>
<dbReference type="Gene3D" id="1.10.12.10">
    <property type="entry name" value="Lyase 2-enoyl-coa Hydratase, Chain A, domain 2"/>
    <property type="match status" value="1"/>
</dbReference>
<dbReference type="SUPFAM" id="SSF52096">
    <property type="entry name" value="ClpP/crotonase"/>
    <property type="match status" value="1"/>
</dbReference>
<proteinExistence type="inferred from homology"/>
<dbReference type="InterPro" id="IPR018376">
    <property type="entry name" value="Enoyl-CoA_hyd/isom_CS"/>
</dbReference>
<evidence type="ECO:0000313" key="3">
    <source>
        <dbReference type="EMBL" id="MEJ2863994.1"/>
    </source>
</evidence>
<gene>
    <name evidence="3" type="ORF">WCD58_22755</name>
</gene>
<dbReference type="PANTHER" id="PTHR43802:SF1">
    <property type="entry name" value="IP11341P-RELATED"/>
    <property type="match status" value="1"/>
</dbReference>
<dbReference type="EMBL" id="JBBEGM010000010">
    <property type="protein sequence ID" value="MEJ2863994.1"/>
    <property type="molecule type" value="Genomic_DNA"/>
</dbReference>
<dbReference type="PANTHER" id="PTHR43802">
    <property type="entry name" value="ENOYL-COA HYDRATASE"/>
    <property type="match status" value="1"/>
</dbReference>
<name>A0ABU8M9K0_9PSEU</name>
<dbReference type="InterPro" id="IPR001753">
    <property type="entry name" value="Enoyl-CoA_hydra/iso"/>
</dbReference>
<dbReference type="Gene3D" id="3.90.226.10">
    <property type="entry name" value="2-enoyl-CoA Hydratase, Chain A, domain 1"/>
    <property type="match status" value="1"/>
</dbReference>
<accession>A0ABU8M9K0</accession>
<dbReference type="InterPro" id="IPR014748">
    <property type="entry name" value="Enoyl-CoA_hydra_C"/>
</dbReference>
<dbReference type="Pfam" id="PF00378">
    <property type="entry name" value="ECH_1"/>
    <property type="match status" value="1"/>
</dbReference>
<evidence type="ECO:0000313" key="4">
    <source>
        <dbReference type="Proteomes" id="UP001369736"/>
    </source>
</evidence>
<evidence type="ECO:0000256" key="1">
    <source>
        <dbReference type="ARBA" id="ARBA00005254"/>
    </source>
</evidence>
<dbReference type="Proteomes" id="UP001369736">
    <property type="component" value="Unassembled WGS sequence"/>
</dbReference>
<evidence type="ECO:0000256" key="2">
    <source>
        <dbReference type="RuleBase" id="RU003707"/>
    </source>
</evidence>
<dbReference type="InterPro" id="IPR029045">
    <property type="entry name" value="ClpP/crotonase-like_dom_sf"/>
</dbReference>
<comment type="similarity">
    <text evidence="1 2">Belongs to the enoyl-CoA hydratase/isomerase family.</text>
</comment>
<dbReference type="PROSITE" id="PS00166">
    <property type="entry name" value="ENOYL_COA_HYDRATASE"/>
    <property type="match status" value="1"/>
</dbReference>